<dbReference type="PANTHER" id="PTHR30194:SF3">
    <property type="entry name" value="CROSSOVER JUNCTION ENDODEOXYRIBONUCLEASE RUVC"/>
    <property type="match status" value="1"/>
</dbReference>
<feature type="compositionally biased region" description="Low complexity" evidence="15">
    <location>
        <begin position="212"/>
        <end position="223"/>
    </location>
</feature>
<feature type="binding site" evidence="13">
    <location>
        <position position="97"/>
    </location>
    <ligand>
        <name>Mg(2+)</name>
        <dbReference type="ChEBI" id="CHEBI:18420"/>
        <label>2</label>
    </ligand>
</feature>
<comment type="subcellular location">
    <subcellularLocation>
        <location evidence="13">Cytoplasm</location>
    </subcellularLocation>
</comment>
<gene>
    <name evidence="13 16" type="primary">ruvC</name>
    <name evidence="16" type="ORF">EG850_05760</name>
</gene>
<keyword evidence="8 13" id="KW-0460">Magnesium</keyword>
<dbReference type="GO" id="GO:0005737">
    <property type="term" value="C:cytoplasm"/>
    <property type="evidence" value="ECO:0007669"/>
    <property type="project" value="UniProtKB-SubCell"/>
</dbReference>
<evidence type="ECO:0000256" key="13">
    <source>
        <dbReference type="HAMAP-Rule" id="MF_00034"/>
    </source>
</evidence>
<evidence type="ECO:0000313" key="16">
    <source>
        <dbReference type="EMBL" id="RRJ87310.1"/>
    </source>
</evidence>
<evidence type="ECO:0000256" key="10">
    <source>
        <dbReference type="ARBA" id="ARBA00023172"/>
    </source>
</evidence>
<evidence type="ECO:0000256" key="11">
    <source>
        <dbReference type="ARBA" id="ARBA00023204"/>
    </source>
</evidence>
<feature type="active site" evidence="13">
    <location>
        <position position="171"/>
    </location>
</feature>
<dbReference type="FunFam" id="3.30.420.10:FF:000002">
    <property type="entry name" value="Crossover junction endodeoxyribonuclease RuvC"/>
    <property type="match status" value="1"/>
</dbReference>
<dbReference type="GO" id="GO:0000287">
    <property type="term" value="F:magnesium ion binding"/>
    <property type="evidence" value="ECO:0007669"/>
    <property type="project" value="UniProtKB-UniRule"/>
</dbReference>
<dbReference type="InterPro" id="IPR002176">
    <property type="entry name" value="X-over_junc_endoDNase_RuvC"/>
</dbReference>
<dbReference type="CDD" id="cd16962">
    <property type="entry name" value="RuvC"/>
    <property type="match status" value="1"/>
</dbReference>
<evidence type="ECO:0000256" key="4">
    <source>
        <dbReference type="ARBA" id="ARBA00022723"/>
    </source>
</evidence>
<dbReference type="GO" id="GO:0006310">
    <property type="term" value="P:DNA recombination"/>
    <property type="evidence" value="ECO:0007669"/>
    <property type="project" value="UniProtKB-UniRule"/>
</dbReference>
<evidence type="ECO:0000256" key="1">
    <source>
        <dbReference type="ARBA" id="ARBA00009518"/>
    </source>
</evidence>
<dbReference type="GO" id="GO:0006281">
    <property type="term" value="P:DNA repair"/>
    <property type="evidence" value="ECO:0007669"/>
    <property type="project" value="UniProtKB-UniRule"/>
</dbReference>
<name>A0A3P3VX86_9MICO</name>
<comment type="function">
    <text evidence="13">The RuvA-RuvB-RuvC complex processes Holliday junction (HJ) DNA during genetic recombination and DNA repair. Endonuclease that resolves HJ intermediates. Cleaves cruciform DNA by making single-stranded nicks across the HJ at symmetrical positions within the homologous arms, yielding a 5'-phosphate and a 3'-hydroxyl group; requires a central core of homology in the junction. The consensus cleavage sequence is 5'-(A/T)TT(C/G)-3'. Cleavage occurs on the 3'-side of the TT dinucleotide at the point of strand exchange. HJ branch migration catalyzed by RuvA-RuvB allows RuvC to scan DNA until it finds its consensus sequence, where it cleaves and resolves the cruciform DNA.</text>
</comment>
<dbReference type="SUPFAM" id="SSF53098">
    <property type="entry name" value="Ribonuclease H-like"/>
    <property type="match status" value="1"/>
</dbReference>
<dbReference type="InterPro" id="IPR020563">
    <property type="entry name" value="X-over_junc_endoDNase_Mg_BS"/>
</dbReference>
<dbReference type="InterPro" id="IPR012337">
    <property type="entry name" value="RNaseH-like_sf"/>
</dbReference>
<dbReference type="NCBIfam" id="TIGR00228">
    <property type="entry name" value="ruvC"/>
    <property type="match status" value="1"/>
</dbReference>
<dbReference type="EC" id="3.1.21.10" evidence="13 14"/>
<comment type="similarity">
    <text evidence="1 13">Belongs to the RuvC family.</text>
</comment>
<dbReference type="Proteomes" id="UP000274391">
    <property type="component" value="Unassembled WGS sequence"/>
</dbReference>
<comment type="cofactor">
    <cofactor evidence="13">
        <name>Mg(2+)</name>
        <dbReference type="ChEBI" id="CHEBI:18420"/>
    </cofactor>
    <text evidence="13">Binds 2 Mg(2+) ion per subunit.</text>
</comment>
<keyword evidence="17" id="KW-1185">Reference proteome</keyword>
<reference evidence="16 17" key="1">
    <citation type="submission" date="2018-11" db="EMBL/GenBank/DDBJ databases">
        <title>YIM 102482-1 draft genome.</title>
        <authorList>
            <person name="Li G."/>
            <person name="Jiang Y."/>
        </authorList>
    </citation>
    <scope>NUCLEOTIDE SEQUENCE [LARGE SCALE GENOMIC DNA]</scope>
    <source>
        <strain evidence="16 17">YIM 102482-1</strain>
    </source>
</reference>
<dbReference type="PROSITE" id="PS01321">
    <property type="entry name" value="RUVC"/>
    <property type="match status" value="1"/>
</dbReference>
<dbReference type="GO" id="GO:0008821">
    <property type="term" value="F:crossover junction DNA endonuclease activity"/>
    <property type="evidence" value="ECO:0007669"/>
    <property type="project" value="UniProtKB-UniRule"/>
</dbReference>
<evidence type="ECO:0000256" key="3">
    <source>
        <dbReference type="ARBA" id="ARBA00022722"/>
    </source>
</evidence>
<evidence type="ECO:0000256" key="14">
    <source>
        <dbReference type="NCBIfam" id="TIGR00228"/>
    </source>
</evidence>
<proteinExistence type="inferred from homology"/>
<dbReference type="EMBL" id="RQVS01000005">
    <property type="protein sequence ID" value="RRJ87310.1"/>
    <property type="molecule type" value="Genomic_DNA"/>
</dbReference>
<feature type="binding site" evidence="13">
    <location>
        <position position="171"/>
    </location>
    <ligand>
        <name>Mg(2+)</name>
        <dbReference type="ChEBI" id="CHEBI:18420"/>
        <label>1</label>
    </ligand>
</feature>
<evidence type="ECO:0000256" key="8">
    <source>
        <dbReference type="ARBA" id="ARBA00022842"/>
    </source>
</evidence>
<accession>A0A3P3VX86</accession>
<feature type="region of interest" description="Disordered" evidence="15">
    <location>
        <begin position="1"/>
        <end position="27"/>
    </location>
</feature>
<evidence type="ECO:0000256" key="6">
    <source>
        <dbReference type="ARBA" id="ARBA00022763"/>
    </source>
</evidence>
<sequence length="231" mass="24373">MCRTSSRTWRSPPTCRRSSTTKSSDTSVTKRILGIDPGLTRCGVGVIDVGAGRKCTLVAVSVVRTAVDMELAERLATIGNEIARLMDEHTPQVVSIERVFAEARNLNTVMGVAQITGIALREAANRGIPTELHTPSEVKAAVSGYGQADKAQVAEMVRRILRLDAPPKPADASDALALAICAGFQTPIARLGGAKRSHGSVPAAAKRPTTPAQEAWLAAEQAAKSGRRNLG</sequence>
<dbReference type="GO" id="GO:0048476">
    <property type="term" value="C:Holliday junction resolvase complex"/>
    <property type="evidence" value="ECO:0007669"/>
    <property type="project" value="UniProtKB-UniRule"/>
</dbReference>
<keyword evidence="6 13" id="KW-0227">DNA damage</keyword>
<feature type="active site" evidence="13">
    <location>
        <position position="97"/>
    </location>
</feature>
<comment type="catalytic activity">
    <reaction evidence="12 13">
        <text>Endonucleolytic cleavage at a junction such as a reciprocal single-stranded crossover between two homologous DNA duplexes (Holliday junction).</text>
        <dbReference type="EC" id="3.1.21.10"/>
    </reaction>
</comment>
<evidence type="ECO:0000256" key="12">
    <source>
        <dbReference type="ARBA" id="ARBA00029354"/>
    </source>
</evidence>
<evidence type="ECO:0000313" key="17">
    <source>
        <dbReference type="Proteomes" id="UP000274391"/>
    </source>
</evidence>
<evidence type="ECO:0000256" key="5">
    <source>
        <dbReference type="ARBA" id="ARBA00022759"/>
    </source>
</evidence>
<evidence type="ECO:0000256" key="15">
    <source>
        <dbReference type="SAM" id="MobiDB-lite"/>
    </source>
</evidence>
<feature type="region of interest" description="Disordered" evidence="15">
    <location>
        <begin position="195"/>
        <end position="231"/>
    </location>
</feature>
<keyword evidence="7 13" id="KW-0378">Hydrolase</keyword>
<dbReference type="OrthoDB" id="9805499at2"/>
<organism evidence="16 17">
    <name type="scientific">Gulosibacter macacae</name>
    <dbReference type="NCBI Taxonomy" id="2488791"/>
    <lineage>
        <taxon>Bacteria</taxon>
        <taxon>Bacillati</taxon>
        <taxon>Actinomycetota</taxon>
        <taxon>Actinomycetes</taxon>
        <taxon>Micrococcales</taxon>
        <taxon>Microbacteriaceae</taxon>
        <taxon>Gulosibacter</taxon>
    </lineage>
</organism>
<dbReference type="Gene3D" id="3.30.420.10">
    <property type="entry name" value="Ribonuclease H-like superfamily/Ribonuclease H"/>
    <property type="match status" value="1"/>
</dbReference>
<keyword evidence="10 13" id="KW-0233">DNA recombination</keyword>
<keyword evidence="9 13" id="KW-0238">DNA-binding</keyword>
<evidence type="ECO:0000256" key="7">
    <source>
        <dbReference type="ARBA" id="ARBA00022801"/>
    </source>
</evidence>
<feature type="active site" evidence="13">
    <location>
        <position position="36"/>
    </location>
</feature>
<evidence type="ECO:0000256" key="2">
    <source>
        <dbReference type="ARBA" id="ARBA00022490"/>
    </source>
</evidence>
<keyword evidence="11 13" id="KW-0234">DNA repair</keyword>
<dbReference type="PRINTS" id="PR00696">
    <property type="entry name" value="RSOLVASERUVC"/>
</dbReference>
<dbReference type="GO" id="GO:0003677">
    <property type="term" value="F:DNA binding"/>
    <property type="evidence" value="ECO:0007669"/>
    <property type="project" value="UniProtKB-KW"/>
</dbReference>
<keyword evidence="5 13" id="KW-0255">Endonuclease</keyword>
<comment type="subunit">
    <text evidence="13">Homodimer which binds Holliday junction (HJ) DNA. The HJ becomes 2-fold symmetrical on binding to RuvC with unstacked arms; it has a different conformation from HJ DNA in complex with RuvA. In the full resolvosome a probable DNA-RuvA(4)-RuvB(12)-RuvC(2) complex forms which resolves the HJ.</text>
</comment>
<dbReference type="HAMAP" id="MF_00034">
    <property type="entry name" value="RuvC"/>
    <property type="match status" value="1"/>
</dbReference>
<dbReference type="PANTHER" id="PTHR30194">
    <property type="entry name" value="CROSSOVER JUNCTION ENDODEOXYRIBONUCLEASE RUVC"/>
    <property type="match status" value="1"/>
</dbReference>
<dbReference type="Pfam" id="PF02075">
    <property type="entry name" value="RuvC"/>
    <property type="match status" value="1"/>
</dbReference>
<feature type="binding site" evidence="13">
    <location>
        <position position="36"/>
    </location>
    <ligand>
        <name>Mg(2+)</name>
        <dbReference type="ChEBI" id="CHEBI:18420"/>
        <label>1</label>
    </ligand>
</feature>
<dbReference type="InterPro" id="IPR036397">
    <property type="entry name" value="RNaseH_sf"/>
</dbReference>
<keyword evidence="2 13" id="KW-0963">Cytoplasm</keyword>
<comment type="caution">
    <text evidence="16">The sequence shown here is derived from an EMBL/GenBank/DDBJ whole genome shotgun (WGS) entry which is preliminary data.</text>
</comment>
<evidence type="ECO:0000256" key="9">
    <source>
        <dbReference type="ARBA" id="ARBA00023125"/>
    </source>
</evidence>
<protein>
    <recommendedName>
        <fullName evidence="13 14">Crossover junction endodeoxyribonuclease RuvC</fullName>
        <ecNumber evidence="13 14">3.1.21.10</ecNumber>
    </recommendedName>
    <alternativeName>
        <fullName evidence="13">Holliday junction nuclease RuvC</fullName>
    </alternativeName>
    <alternativeName>
        <fullName evidence="13">Holliday junction resolvase RuvC</fullName>
    </alternativeName>
</protein>
<dbReference type="AlphaFoldDB" id="A0A3P3VX86"/>
<keyword evidence="4 13" id="KW-0479">Metal-binding</keyword>
<keyword evidence="3 13" id="KW-0540">Nuclease</keyword>